<dbReference type="AlphaFoldDB" id="A0A370DVW8"/>
<dbReference type="Proteomes" id="UP000255508">
    <property type="component" value="Unassembled WGS sequence"/>
</dbReference>
<evidence type="ECO:0000256" key="7">
    <source>
        <dbReference type="ARBA" id="ARBA00022801"/>
    </source>
</evidence>
<keyword evidence="8" id="KW-0961">Cell wall biogenesis/degradation</keyword>
<dbReference type="SUPFAM" id="SSF54106">
    <property type="entry name" value="LysM domain"/>
    <property type="match status" value="1"/>
</dbReference>
<accession>A0A370DVW8</accession>
<evidence type="ECO:0000256" key="8">
    <source>
        <dbReference type="ARBA" id="ARBA00023316"/>
    </source>
</evidence>
<name>A0A370DVW8_9GAMM</name>
<reference evidence="11 12" key="1">
    <citation type="journal article" date="2018" name="ISME J.">
        <title>Endosymbiont genomes yield clues of tubeworm success.</title>
        <authorList>
            <person name="Li Y."/>
            <person name="Liles M.R."/>
            <person name="Halanych K.M."/>
        </authorList>
    </citation>
    <scope>NUCLEOTIDE SEQUENCE [LARGE SCALE GENOMIC DNA]</scope>
    <source>
        <strain evidence="11">A1422</strain>
    </source>
</reference>
<evidence type="ECO:0000313" key="11">
    <source>
        <dbReference type="EMBL" id="RDH88894.1"/>
    </source>
</evidence>
<dbReference type="Gene3D" id="2.60.40.3500">
    <property type="match status" value="1"/>
</dbReference>
<dbReference type="GO" id="GO:0030288">
    <property type="term" value="C:outer membrane-bounded periplasmic space"/>
    <property type="evidence" value="ECO:0007669"/>
    <property type="project" value="TreeGrafter"/>
</dbReference>
<evidence type="ECO:0000256" key="9">
    <source>
        <dbReference type="ARBA" id="ARBA00074581"/>
    </source>
</evidence>
<evidence type="ECO:0000256" key="2">
    <source>
        <dbReference type="ARBA" id="ARBA00004418"/>
    </source>
</evidence>
<comment type="catalytic activity">
    <reaction evidence="1">
        <text>Hydrolyzes the link between N-acetylmuramoyl residues and L-amino acid residues in certain cell-wall glycopeptides.</text>
        <dbReference type="EC" id="3.5.1.28"/>
    </reaction>
</comment>
<dbReference type="InterPro" id="IPR036779">
    <property type="entry name" value="LysM_dom_sf"/>
</dbReference>
<organism evidence="11 12">
    <name type="scientific">endosymbiont of Lamellibrachia luymesi</name>
    <dbReference type="NCBI Taxonomy" id="2200907"/>
    <lineage>
        <taxon>Bacteria</taxon>
        <taxon>Pseudomonadati</taxon>
        <taxon>Pseudomonadota</taxon>
        <taxon>Gammaproteobacteria</taxon>
        <taxon>sulfur-oxidizing symbionts</taxon>
    </lineage>
</organism>
<dbReference type="Pfam" id="PF01476">
    <property type="entry name" value="LysM"/>
    <property type="match status" value="1"/>
</dbReference>
<evidence type="ECO:0000256" key="3">
    <source>
        <dbReference type="ARBA" id="ARBA00010860"/>
    </source>
</evidence>
<keyword evidence="7" id="KW-0378">Hydrolase</keyword>
<dbReference type="Gene3D" id="3.40.630.40">
    <property type="entry name" value="Zn-dependent exopeptidases"/>
    <property type="match status" value="1"/>
</dbReference>
<comment type="subcellular location">
    <subcellularLocation>
        <location evidence="2">Periplasm</location>
    </subcellularLocation>
</comment>
<dbReference type="SMART" id="SM00646">
    <property type="entry name" value="Ami_3"/>
    <property type="match status" value="1"/>
</dbReference>
<protein>
    <recommendedName>
        <fullName evidence="9">N-acetylmuramoyl-L-alanine amidase AmiC</fullName>
        <ecNumber evidence="4">3.5.1.28</ecNumber>
    </recommendedName>
</protein>
<dbReference type="Gene3D" id="3.10.350.10">
    <property type="entry name" value="LysM domain"/>
    <property type="match status" value="1"/>
</dbReference>
<dbReference type="EC" id="3.5.1.28" evidence="4"/>
<evidence type="ECO:0000256" key="1">
    <source>
        <dbReference type="ARBA" id="ARBA00001561"/>
    </source>
</evidence>
<dbReference type="InterPro" id="IPR050695">
    <property type="entry name" value="N-acetylmuramoyl_amidase_3"/>
</dbReference>
<dbReference type="SMART" id="SM00257">
    <property type="entry name" value="LysM"/>
    <property type="match status" value="1"/>
</dbReference>
<dbReference type="InterPro" id="IPR021731">
    <property type="entry name" value="AMIN_dom"/>
</dbReference>
<keyword evidence="5" id="KW-0732">Signal</keyword>
<dbReference type="GO" id="GO:0009253">
    <property type="term" value="P:peptidoglycan catabolic process"/>
    <property type="evidence" value="ECO:0007669"/>
    <property type="project" value="InterPro"/>
</dbReference>
<dbReference type="GO" id="GO:0071555">
    <property type="term" value="P:cell wall organization"/>
    <property type="evidence" value="ECO:0007669"/>
    <property type="project" value="UniProtKB-KW"/>
</dbReference>
<dbReference type="CDD" id="cd00118">
    <property type="entry name" value="LysM"/>
    <property type="match status" value="1"/>
</dbReference>
<evidence type="ECO:0000256" key="4">
    <source>
        <dbReference type="ARBA" id="ARBA00011901"/>
    </source>
</evidence>
<dbReference type="PROSITE" id="PS51782">
    <property type="entry name" value="LYSM"/>
    <property type="match status" value="1"/>
</dbReference>
<dbReference type="EMBL" id="QFXD01000242">
    <property type="protein sequence ID" value="RDH88894.1"/>
    <property type="molecule type" value="Genomic_DNA"/>
</dbReference>
<comment type="caution">
    <text evidence="11">The sequence shown here is derived from an EMBL/GenBank/DDBJ whole genome shotgun (WGS) entry which is preliminary data.</text>
</comment>
<dbReference type="GO" id="GO:0008745">
    <property type="term" value="F:N-acetylmuramoyl-L-alanine amidase activity"/>
    <property type="evidence" value="ECO:0007669"/>
    <property type="project" value="UniProtKB-EC"/>
</dbReference>
<keyword evidence="6" id="KW-0574">Periplasm</keyword>
<comment type="similarity">
    <text evidence="3">Belongs to the N-acetylmuramoyl-L-alanine amidase 3 family.</text>
</comment>
<gene>
    <name evidence="11" type="ORF">DIZ79_13945</name>
</gene>
<dbReference type="InterPro" id="IPR002508">
    <property type="entry name" value="MurNAc-LAA_cat"/>
</dbReference>
<feature type="domain" description="LysM" evidence="10">
    <location>
        <begin position="394"/>
        <end position="437"/>
    </location>
</feature>
<dbReference type="Pfam" id="PF11741">
    <property type="entry name" value="AMIN"/>
    <property type="match status" value="1"/>
</dbReference>
<evidence type="ECO:0000259" key="10">
    <source>
        <dbReference type="PROSITE" id="PS51782"/>
    </source>
</evidence>
<evidence type="ECO:0000256" key="5">
    <source>
        <dbReference type="ARBA" id="ARBA00022729"/>
    </source>
</evidence>
<evidence type="ECO:0000256" key="6">
    <source>
        <dbReference type="ARBA" id="ARBA00022764"/>
    </source>
</evidence>
<dbReference type="Pfam" id="PF01520">
    <property type="entry name" value="Amidase_3"/>
    <property type="match status" value="1"/>
</dbReference>
<sequence length="440" mass="49653">MKKIITILLLVLFWSLPLYAGQSDVRNLRIWSAPDHVRLVFDTDSLVEHKIFTLDKPNRLVLDLKNTRLSTQLPQPESNNRFIKRLRSAERNKRDVRVVFDLNMAVKEKSFLLEPNRQYGHRLVVDLYDKKESSKRRTGPVKTARKSGNRDVVIAVDPGHGGEDPGARGKYGTYEKDVVLAIARKLVKMIGQKPGMRGVLIRDGDYYLGLRKRMLKARKHHADLFISIHADAFKDSRVRGSSVYTLSRRGASNEAAKWLAERENSADLVGGVLFEGKGKGEDLFTVLLDLSQTGTQQASSTAADRVFRQLKKLGKTHKKRVQQAGFMVLKSPDIPSLLVETAFISNPDEERRLKNPAHQRKVAKALLAGISDYFNYQLPPGTLLAAKQEKEAPRRHTISRGETLIAIARQYAVSLNRLRRTNELKNDTIRIGQVLQIPGG</sequence>
<proteinExistence type="inferred from homology"/>
<dbReference type="PANTHER" id="PTHR30404:SF0">
    <property type="entry name" value="N-ACETYLMURAMOYL-L-ALANINE AMIDASE AMIC"/>
    <property type="match status" value="1"/>
</dbReference>
<dbReference type="PANTHER" id="PTHR30404">
    <property type="entry name" value="N-ACETYLMURAMOYL-L-ALANINE AMIDASE"/>
    <property type="match status" value="1"/>
</dbReference>
<dbReference type="CDD" id="cd02696">
    <property type="entry name" value="MurNAc-LAA"/>
    <property type="match status" value="1"/>
</dbReference>
<evidence type="ECO:0000313" key="12">
    <source>
        <dbReference type="Proteomes" id="UP000255508"/>
    </source>
</evidence>
<dbReference type="SUPFAM" id="SSF53187">
    <property type="entry name" value="Zn-dependent exopeptidases"/>
    <property type="match status" value="1"/>
</dbReference>
<dbReference type="FunFam" id="3.40.630.40:FF:000001">
    <property type="entry name" value="N-acetylmuramoyl-L-alanine amidase"/>
    <property type="match status" value="1"/>
</dbReference>
<dbReference type="InterPro" id="IPR018392">
    <property type="entry name" value="LysM"/>
</dbReference>